<dbReference type="InterPro" id="IPR013785">
    <property type="entry name" value="Aldolase_TIM"/>
</dbReference>
<dbReference type="EMBL" id="QJUE01000002">
    <property type="protein sequence ID" value="PYE02570.1"/>
    <property type="molecule type" value="Genomic_DNA"/>
</dbReference>
<evidence type="ECO:0000256" key="13">
    <source>
        <dbReference type="PIRSR" id="PIRSR006621-1"/>
    </source>
</evidence>
<gene>
    <name evidence="16" type="ORF">DNJ73_02110</name>
</gene>
<dbReference type="GO" id="GO:0000049">
    <property type="term" value="F:tRNA binding"/>
    <property type="evidence" value="ECO:0007669"/>
    <property type="project" value="UniProtKB-KW"/>
</dbReference>
<comment type="catalytic activity">
    <reaction evidence="10">
        <text>a 5,6-dihydrouridine in tRNA + NADP(+) = a uridine in tRNA + NADPH + H(+)</text>
        <dbReference type="Rhea" id="RHEA:23624"/>
        <dbReference type="Rhea" id="RHEA-COMP:13339"/>
        <dbReference type="Rhea" id="RHEA-COMP:13887"/>
        <dbReference type="ChEBI" id="CHEBI:15378"/>
        <dbReference type="ChEBI" id="CHEBI:57783"/>
        <dbReference type="ChEBI" id="CHEBI:58349"/>
        <dbReference type="ChEBI" id="CHEBI:65315"/>
        <dbReference type="ChEBI" id="CHEBI:74443"/>
    </reaction>
</comment>
<evidence type="ECO:0000256" key="14">
    <source>
        <dbReference type="PIRSR" id="PIRSR006621-2"/>
    </source>
</evidence>
<dbReference type="InterPro" id="IPR004652">
    <property type="entry name" value="DusB-like"/>
</dbReference>
<dbReference type="CDD" id="cd02801">
    <property type="entry name" value="DUS_like_FMN"/>
    <property type="match status" value="1"/>
</dbReference>
<dbReference type="NCBIfam" id="TIGR00737">
    <property type="entry name" value="nifR3_yhdG"/>
    <property type="match status" value="1"/>
</dbReference>
<evidence type="ECO:0000256" key="11">
    <source>
        <dbReference type="ARBA" id="ARBA00048802"/>
    </source>
</evidence>
<feature type="active site" description="Proton donor" evidence="13">
    <location>
        <position position="110"/>
    </location>
</feature>
<feature type="binding site" evidence="14">
    <location>
        <begin position="234"/>
        <end position="235"/>
    </location>
    <ligand>
        <name>FMN</name>
        <dbReference type="ChEBI" id="CHEBI:58210"/>
    </ligand>
</feature>
<sequence>MKVLPPIFLSGNGTSRSLECPILQSPLAGVSDQIFRTFVRRWSPKALLFTEMVNAKSLELGHGKEKVIELSKESGPIGVQLFDHRPDSMIDAAIKAELSGAFLIDINMGCPVKKIARKGGGSALLKEPKLAQTIVKKVSQSISIPLTVKIRLGWCEDTSDPISFALGLQEAGAQLITVHGRTRRQGFSGNANWEAIAKIKKSLDIPVIANGDIKNSKDAIKCLEITNADGVMIGRASMGAPWLVGQIDEEIKNQKTFIAPDAKMKVSLSLEHLKLLVLKKGNHGLLIARKHMNWTCRGFQGASALRHKLVRASTPNEAIKLLEEELIKLN</sequence>
<dbReference type="GO" id="GO:0050660">
    <property type="term" value="F:flavin adenine dinucleotide binding"/>
    <property type="evidence" value="ECO:0007669"/>
    <property type="project" value="InterPro"/>
</dbReference>
<evidence type="ECO:0000256" key="5">
    <source>
        <dbReference type="ARBA" id="ARBA00022643"/>
    </source>
</evidence>
<comment type="similarity">
    <text evidence="12">Belongs to the dus family.</text>
</comment>
<evidence type="ECO:0000256" key="10">
    <source>
        <dbReference type="ARBA" id="ARBA00048205"/>
    </source>
</evidence>
<evidence type="ECO:0000256" key="6">
    <source>
        <dbReference type="ARBA" id="ARBA00022694"/>
    </source>
</evidence>
<dbReference type="SUPFAM" id="SSF51395">
    <property type="entry name" value="FMN-linked oxidoreductases"/>
    <property type="match status" value="1"/>
</dbReference>
<feature type="domain" description="DUS-like FMN-binding" evidence="15">
    <location>
        <begin position="24"/>
        <end position="326"/>
    </location>
</feature>
<keyword evidence="6 12" id="KW-0819">tRNA processing</keyword>
<evidence type="ECO:0000259" key="15">
    <source>
        <dbReference type="Pfam" id="PF01207"/>
    </source>
</evidence>
<comment type="caution">
    <text evidence="16">The sequence shown here is derived from an EMBL/GenBank/DDBJ whole genome shotgun (WGS) entry which is preliminary data.</text>
</comment>
<feature type="binding site" evidence="14">
    <location>
        <position position="179"/>
    </location>
    <ligand>
        <name>FMN</name>
        <dbReference type="ChEBI" id="CHEBI:58210"/>
    </ligand>
</feature>
<evidence type="ECO:0000313" key="17">
    <source>
        <dbReference type="Proteomes" id="UP000247807"/>
    </source>
</evidence>
<feature type="binding site" evidence="14">
    <location>
        <position position="80"/>
    </location>
    <ligand>
        <name>FMN</name>
        <dbReference type="ChEBI" id="CHEBI:58210"/>
    </ligand>
</feature>
<evidence type="ECO:0000256" key="7">
    <source>
        <dbReference type="ARBA" id="ARBA00022857"/>
    </source>
</evidence>
<evidence type="ECO:0000313" key="16">
    <source>
        <dbReference type="EMBL" id="PYE02570.1"/>
    </source>
</evidence>
<keyword evidence="4 12" id="KW-0285">Flavoprotein</keyword>
<dbReference type="PANTHER" id="PTHR11082">
    <property type="entry name" value="TRNA-DIHYDROURIDINE SYNTHASE"/>
    <property type="match status" value="1"/>
</dbReference>
<dbReference type="Proteomes" id="UP000247807">
    <property type="component" value="Unassembled WGS sequence"/>
</dbReference>
<dbReference type="Gene3D" id="1.10.1200.80">
    <property type="entry name" value="Putative flavin oxidoreducatase, domain 2"/>
    <property type="match status" value="1"/>
</dbReference>
<organism evidence="16 17">
    <name type="scientific">Prochlorococcus marinus XMU1408</name>
    <dbReference type="NCBI Taxonomy" id="2213228"/>
    <lineage>
        <taxon>Bacteria</taxon>
        <taxon>Bacillati</taxon>
        <taxon>Cyanobacteriota</taxon>
        <taxon>Cyanophyceae</taxon>
        <taxon>Synechococcales</taxon>
        <taxon>Prochlorococcaceae</taxon>
        <taxon>Prochlorococcus</taxon>
    </lineage>
</organism>
<dbReference type="RefSeq" id="WP_158466068.1">
    <property type="nucleotide sequence ID" value="NZ_QJUE01000002.1"/>
</dbReference>
<dbReference type="PANTHER" id="PTHR11082:SF25">
    <property type="entry name" value="DUS-LIKE FMN-BINDING DOMAIN-CONTAINING PROTEIN"/>
    <property type="match status" value="1"/>
</dbReference>
<keyword evidence="7" id="KW-0521">NADP</keyword>
<evidence type="ECO:0000256" key="4">
    <source>
        <dbReference type="ARBA" id="ARBA00022630"/>
    </source>
</evidence>
<dbReference type="Pfam" id="PF01207">
    <property type="entry name" value="Dus"/>
    <property type="match status" value="1"/>
</dbReference>
<protein>
    <recommendedName>
        <fullName evidence="12">tRNA-dihydrouridine synthase</fullName>
        <ecNumber evidence="12">1.3.1.-</ecNumber>
    </recommendedName>
</protein>
<dbReference type="PIRSF" id="PIRSF006621">
    <property type="entry name" value="Dus"/>
    <property type="match status" value="1"/>
</dbReference>
<comment type="catalytic activity">
    <reaction evidence="11">
        <text>a 5,6-dihydrouridine in tRNA + NAD(+) = a uridine in tRNA + NADH + H(+)</text>
        <dbReference type="Rhea" id="RHEA:54452"/>
        <dbReference type="Rhea" id="RHEA-COMP:13339"/>
        <dbReference type="Rhea" id="RHEA-COMP:13887"/>
        <dbReference type="ChEBI" id="CHEBI:15378"/>
        <dbReference type="ChEBI" id="CHEBI:57540"/>
        <dbReference type="ChEBI" id="CHEBI:57945"/>
        <dbReference type="ChEBI" id="CHEBI:65315"/>
        <dbReference type="ChEBI" id="CHEBI:74443"/>
    </reaction>
</comment>
<reference evidence="16 17" key="1">
    <citation type="journal article" date="2018" name="Appl. Environ. Microbiol.">
        <title>Genome rearrangement shapes Prochlorococcus ecological adaptation.</title>
        <authorList>
            <person name="Yan W."/>
            <person name="Wei S."/>
            <person name="Wang Q."/>
            <person name="Xiao X."/>
            <person name="Zeng Q."/>
            <person name="Jiao N."/>
            <person name="Zhang R."/>
        </authorList>
    </citation>
    <scope>NUCLEOTIDE SEQUENCE [LARGE SCALE GENOMIC DNA]</scope>
    <source>
        <strain evidence="16 17">XMU1408</strain>
    </source>
</reference>
<name>A0A318R2V5_PROMR</name>
<dbReference type="InterPro" id="IPR035587">
    <property type="entry name" value="DUS-like_FMN-bd"/>
</dbReference>
<proteinExistence type="inferred from homology"/>
<evidence type="ECO:0000256" key="3">
    <source>
        <dbReference type="ARBA" id="ARBA00022555"/>
    </source>
</evidence>
<evidence type="ECO:0000256" key="2">
    <source>
        <dbReference type="ARBA" id="ARBA00002790"/>
    </source>
</evidence>
<accession>A0A318R2V5</accession>
<comment type="function">
    <text evidence="2 12">Catalyzes the synthesis of 5,6-dihydrouridine (D), a modified base found in the D-loop of most tRNAs, via the reduction of the C5-C6 double bond in target uridines.</text>
</comment>
<dbReference type="AlphaFoldDB" id="A0A318R2V5"/>
<dbReference type="PROSITE" id="PS01136">
    <property type="entry name" value="UPF0034"/>
    <property type="match status" value="1"/>
</dbReference>
<dbReference type="GO" id="GO:0017150">
    <property type="term" value="F:tRNA dihydrouridine synthase activity"/>
    <property type="evidence" value="ECO:0007669"/>
    <property type="project" value="InterPro"/>
</dbReference>
<evidence type="ECO:0000256" key="12">
    <source>
        <dbReference type="PIRNR" id="PIRNR006621"/>
    </source>
</evidence>
<feature type="binding site" evidence="14">
    <location>
        <position position="149"/>
    </location>
    <ligand>
        <name>FMN</name>
        <dbReference type="ChEBI" id="CHEBI:58210"/>
    </ligand>
</feature>
<dbReference type="InterPro" id="IPR001269">
    <property type="entry name" value="DUS_fam"/>
</dbReference>
<keyword evidence="8" id="KW-0694">RNA-binding</keyword>
<keyword evidence="9 12" id="KW-0560">Oxidoreductase</keyword>
<dbReference type="OrthoDB" id="9764501at2"/>
<dbReference type="EC" id="1.3.1.-" evidence="12"/>
<evidence type="ECO:0000256" key="1">
    <source>
        <dbReference type="ARBA" id="ARBA00001917"/>
    </source>
</evidence>
<keyword evidence="5 12" id="KW-0288">FMN</keyword>
<evidence type="ECO:0000256" key="9">
    <source>
        <dbReference type="ARBA" id="ARBA00023002"/>
    </source>
</evidence>
<dbReference type="InterPro" id="IPR018517">
    <property type="entry name" value="tRNA_hU_synthase_CS"/>
</dbReference>
<dbReference type="Gene3D" id="3.20.20.70">
    <property type="entry name" value="Aldolase class I"/>
    <property type="match status" value="1"/>
</dbReference>
<comment type="cofactor">
    <cofactor evidence="1 12 14">
        <name>FMN</name>
        <dbReference type="ChEBI" id="CHEBI:58210"/>
    </cofactor>
</comment>
<keyword evidence="3" id="KW-0820">tRNA-binding</keyword>
<dbReference type="InterPro" id="IPR024036">
    <property type="entry name" value="tRNA-dHydroUridine_Synthase_C"/>
</dbReference>
<keyword evidence="14" id="KW-0547">Nucleotide-binding</keyword>
<evidence type="ECO:0000256" key="8">
    <source>
        <dbReference type="ARBA" id="ARBA00022884"/>
    </source>
</evidence>